<feature type="compositionally biased region" description="Basic and acidic residues" evidence="1">
    <location>
        <begin position="436"/>
        <end position="447"/>
    </location>
</feature>
<dbReference type="EMBL" id="KL142383">
    <property type="protein sequence ID" value="KDR74466.1"/>
    <property type="molecule type" value="Genomic_DNA"/>
</dbReference>
<dbReference type="AlphaFoldDB" id="A0A067SUD4"/>
<accession>A0A067SUD4</accession>
<dbReference type="HOGENOM" id="CLU_567465_0_0_1"/>
<protein>
    <recommendedName>
        <fullName evidence="4">F-box domain-containing protein</fullName>
    </recommendedName>
</protein>
<dbReference type="Proteomes" id="UP000027222">
    <property type="component" value="Unassembled WGS sequence"/>
</dbReference>
<proteinExistence type="predicted"/>
<evidence type="ECO:0000256" key="1">
    <source>
        <dbReference type="SAM" id="MobiDB-lite"/>
    </source>
</evidence>
<evidence type="ECO:0000313" key="2">
    <source>
        <dbReference type="EMBL" id="KDR74466.1"/>
    </source>
</evidence>
<reference evidence="3" key="1">
    <citation type="journal article" date="2014" name="Proc. Natl. Acad. Sci. U.S.A.">
        <title>Extensive sampling of basidiomycete genomes demonstrates inadequacy of the white-rot/brown-rot paradigm for wood decay fungi.</title>
        <authorList>
            <person name="Riley R."/>
            <person name="Salamov A.A."/>
            <person name="Brown D.W."/>
            <person name="Nagy L.G."/>
            <person name="Floudas D."/>
            <person name="Held B.W."/>
            <person name="Levasseur A."/>
            <person name="Lombard V."/>
            <person name="Morin E."/>
            <person name="Otillar R."/>
            <person name="Lindquist E.A."/>
            <person name="Sun H."/>
            <person name="LaButti K.M."/>
            <person name="Schmutz J."/>
            <person name="Jabbour D."/>
            <person name="Luo H."/>
            <person name="Baker S.E."/>
            <person name="Pisabarro A.G."/>
            <person name="Walton J.D."/>
            <person name="Blanchette R.A."/>
            <person name="Henrissat B."/>
            <person name="Martin F."/>
            <person name="Cullen D."/>
            <person name="Hibbett D.S."/>
            <person name="Grigoriev I.V."/>
        </authorList>
    </citation>
    <scope>NUCLEOTIDE SEQUENCE [LARGE SCALE GENOMIC DNA]</scope>
    <source>
        <strain evidence="3">CBS 339.88</strain>
    </source>
</reference>
<feature type="region of interest" description="Disordered" evidence="1">
    <location>
        <begin position="420"/>
        <end position="447"/>
    </location>
</feature>
<name>A0A067SUD4_GALM3</name>
<keyword evidence="3" id="KW-1185">Reference proteome</keyword>
<sequence length="481" mass="54872">MKSLDLNEDNLQLPQELIDDIIDILSAQESWQAVARCLLVARSFVVRARRHLFSKISTREYVFPSPGRGDSEKIDRLLEILQEDPLRDSHPLALYVRSLRVSMFPASDTRCGPVTRKPEEWNAQRQNLRYVLEKLPNLHTFGLEFTTLMDWNSIQTGMYAGIIKVAESSQLTTLQLTNIYHFCPEHVLARCVNLRDLRLDNIWNVAPSAFSAIRFGSGADPIRKHHDHPKWHPKSLRNLQHIETKCAGDVFVGIMLAKRDKLLVSPLSQMRSFTLTVSPDQTVPEWEAMKCAASSLKRLAVFGLVSSDTTSTFPGPIRLSVFTSLHTLVLSIDVAFRVSPNNLAFTLRSISEPTTIENVTVNFKARYYFGLDTEDEFYSVYSSTTWPTIDNALTGPSFSSLEKVHFDFKWQYYENKFSVDGDDDDQQGSSSTSAEESVRERCKRSQEQKDEILVRLSRRTEAVLPKLARSHRIECTYNNQS</sequence>
<evidence type="ECO:0000313" key="3">
    <source>
        <dbReference type="Proteomes" id="UP000027222"/>
    </source>
</evidence>
<organism evidence="2 3">
    <name type="scientific">Galerina marginata (strain CBS 339.88)</name>
    <dbReference type="NCBI Taxonomy" id="685588"/>
    <lineage>
        <taxon>Eukaryota</taxon>
        <taxon>Fungi</taxon>
        <taxon>Dikarya</taxon>
        <taxon>Basidiomycota</taxon>
        <taxon>Agaricomycotina</taxon>
        <taxon>Agaricomycetes</taxon>
        <taxon>Agaricomycetidae</taxon>
        <taxon>Agaricales</taxon>
        <taxon>Agaricineae</taxon>
        <taxon>Strophariaceae</taxon>
        <taxon>Galerina</taxon>
    </lineage>
</organism>
<gene>
    <name evidence="2" type="ORF">GALMADRAFT_157667</name>
</gene>
<dbReference type="OrthoDB" id="2934227at2759"/>
<evidence type="ECO:0008006" key="4">
    <source>
        <dbReference type="Google" id="ProtNLM"/>
    </source>
</evidence>